<name>A0ABR3ER09_9AGAR</name>
<organism evidence="2 3">
    <name type="scientific">Marasmius crinis-equi</name>
    <dbReference type="NCBI Taxonomy" id="585013"/>
    <lineage>
        <taxon>Eukaryota</taxon>
        <taxon>Fungi</taxon>
        <taxon>Dikarya</taxon>
        <taxon>Basidiomycota</taxon>
        <taxon>Agaricomycotina</taxon>
        <taxon>Agaricomycetes</taxon>
        <taxon>Agaricomycetidae</taxon>
        <taxon>Agaricales</taxon>
        <taxon>Marasmiineae</taxon>
        <taxon>Marasmiaceae</taxon>
        <taxon>Marasmius</taxon>
    </lineage>
</organism>
<feature type="region of interest" description="Disordered" evidence="1">
    <location>
        <begin position="560"/>
        <end position="606"/>
    </location>
</feature>
<feature type="compositionally biased region" description="Basic and acidic residues" evidence="1">
    <location>
        <begin position="19"/>
        <end position="39"/>
    </location>
</feature>
<sequence length="606" mass="68246">MSSSRHRMDPEEFYLAKSSSREGEGPTEKSRSRSKHEEPAFMLRPHPEVCMVECIHRKGPCSAPFEHVALAAVRKLPEFLDVKEAFEDHFQSELKKTIVRLQKRIGELEAKLVKQQNTRTSSKPGPSSKRKQADDSSSQMEVDSAPPAKRVTTSRSNPSVPDTTSRGVVPHIDFHIIDAEARPHQVDLTLVSFANHRASIPVPETNIMWDRRTGRMIPPVYIRNHDRNGTVPTPMTFSGQPSGLQTFPHTSQELFQLIADAQIPGNFIPAVRVLLMRSVAATLDHLHRIAPEQVPAPSGVVFDCLTASVYPDWLRFTVFIDVQRIMKPDDSSQIWTTLPALLIPLIASDPPSGSTDEELAQGTFVHYSHTAHCGILHTNSGHTFIPNLRGHRFLLDFSPAGGDSNEAKSLMSQYKFVCITLMASAGLYEDIVAADNLTIAPSRQVSTPVKTDVGDARAFARHLARSGVTIAEMNDYVIYGMVYCQHIWRLTYFSDFIRRRYAQIFITAQYRLLFYPVSSPSSSTYQFPQHWNLEHIQEYRRRQAIIRRWRDTNDTRLESPDYQFPLIQQNPNSSTESSDATQAVEAMNVDNDNTQPSQPAPESSQT</sequence>
<evidence type="ECO:0000313" key="2">
    <source>
        <dbReference type="EMBL" id="KAL0565323.1"/>
    </source>
</evidence>
<reference evidence="2 3" key="1">
    <citation type="submission" date="2024-02" db="EMBL/GenBank/DDBJ databases">
        <title>A draft genome for the cacao thread blight pathogen Marasmius crinis-equi.</title>
        <authorList>
            <person name="Cohen S.P."/>
            <person name="Baruah I.K."/>
            <person name="Amoako-Attah I."/>
            <person name="Bukari Y."/>
            <person name="Meinhardt L.W."/>
            <person name="Bailey B.A."/>
        </authorList>
    </citation>
    <scope>NUCLEOTIDE SEQUENCE [LARGE SCALE GENOMIC DNA]</scope>
    <source>
        <strain evidence="2 3">GH-76</strain>
    </source>
</reference>
<feature type="compositionally biased region" description="Basic and acidic residues" evidence="1">
    <location>
        <begin position="1"/>
        <end position="10"/>
    </location>
</feature>
<gene>
    <name evidence="2" type="ORF">V5O48_016699</name>
</gene>
<keyword evidence="3" id="KW-1185">Reference proteome</keyword>
<proteinExistence type="predicted"/>
<feature type="compositionally biased region" description="Polar residues" evidence="1">
    <location>
        <begin position="151"/>
        <end position="166"/>
    </location>
</feature>
<evidence type="ECO:0000313" key="3">
    <source>
        <dbReference type="Proteomes" id="UP001465976"/>
    </source>
</evidence>
<feature type="region of interest" description="Disordered" evidence="1">
    <location>
        <begin position="1"/>
        <end position="40"/>
    </location>
</feature>
<feature type="compositionally biased region" description="Polar residues" evidence="1">
    <location>
        <begin position="566"/>
        <end position="581"/>
    </location>
</feature>
<accession>A0ABR3ER09</accession>
<feature type="region of interest" description="Disordered" evidence="1">
    <location>
        <begin position="112"/>
        <end position="167"/>
    </location>
</feature>
<protein>
    <submittedName>
        <fullName evidence="2">Uncharacterized protein</fullName>
    </submittedName>
</protein>
<dbReference type="EMBL" id="JBAHYK010002319">
    <property type="protein sequence ID" value="KAL0565323.1"/>
    <property type="molecule type" value="Genomic_DNA"/>
</dbReference>
<feature type="compositionally biased region" description="Polar residues" evidence="1">
    <location>
        <begin position="114"/>
        <end position="125"/>
    </location>
</feature>
<comment type="caution">
    <text evidence="2">The sequence shown here is derived from an EMBL/GenBank/DDBJ whole genome shotgun (WGS) entry which is preliminary data.</text>
</comment>
<feature type="compositionally biased region" description="Polar residues" evidence="1">
    <location>
        <begin position="590"/>
        <end position="606"/>
    </location>
</feature>
<dbReference type="Proteomes" id="UP001465976">
    <property type="component" value="Unassembled WGS sequence"/>
</dbReference>
<evidence type="ECO:0000256" key="1">
    <source>
        <dbReference type="SAM" id="MobiDB-lite"/>
    </source>
</evidence>